<protein>
    <submittedName>
        <fullName evidence="1">Uncharacterized protein</fullName>
    </submittedName>
</protein>
<dbReference type="EMBL" id="JACGWJ010000008">
    <property type="protein sequence ID" value="KAL0403924.1"/>
    <property type="molecule type" value="Genomic_DNA"/>
</dbReference>
<name>A0AAW2THI5_SESRA</name>
<gene>
    <name evidence="1" type="ORF">Sradi_2033200</name>
</gene>
<sequence length="81" mass="9186">MGSDRLGEICSMEDEPFDTSSAELVEVGGGSRLRRAVADLVVRRAENMFEQRGKWRRCHSCDGRRTEGWAADDGIEQKQQR</sequence>
<reference evidence="1" key="1">
    <citation type="submission" date="2020-06" db="EMBL/GenBank/DDBJ databases">
        <authorList>
            <person name="Li T."/>
            <person name="Hu X."/>
            <person name="Zhang T."/>
            <person name="Song X."/>
            <person name="Zhang H."/>
            <person name="Dai N."/>
            <person name="Sheng W."/>
            <person name="Hou X."/>
            <person name="Wei L."/>
        </authorList>
    </citation>
    <scope>NUCLEOTIDE SEQUENCE</scope>
    <source>
        <strain evidence="1">G02</strain>
        <tissue evidence="1">Leaf</tissue>
    </source>
</reference>
<evidence type="ECO:0000313" key="1">
    <source>
        <dbReference type="EMBL" id="KAL0403924.1"/>
    </source>
</evidence>
<dbReference type="AlphaFoldDB" id="A0AAW2THI5"/>
<organism evidence="1">
    <name type="scientific">Sesamum radiatum</name>
    <name type="common">Black benniseed</name>
    <dbReference type="NCBI Taxonomy" id="300843"/>
    <lineage>
        <taxon>Eukaryota</taxon>
        <taxon>Viridiplantae</taxon>
        <taxon>Streptophyta</taxon>
        <taxon>Embryophyta</taxon>
        <taxon>Tracheophyta</taxon>
        <taxon>Spermatophyta</taxon>
        <taxon>Magnoliopsida</taxon>
        <taxon>eudicotyledons</taxon>
        <taxon>Gunneridae</taxon>
        <taxon>Pentapetalae</taxon>
        <taxon>asterids</taxon>
        <taxon>lamiids</taxon>
        <taxon>Lamiales</taxon>
        <taxon>Pedaliaceae</taxon>
        <taxon>Sesamum</taxon>
    </lineage>
</organism>
<comment type="caution">
    <text evidence="1">The sequence shown here is derived from an EMBL/GenBank/DDBJ whole genome shotgun (WGS) entry which is preliminary data.</text>
</comment>
<proteinExistence type="predicted"/>
<accession>A0AAW2THI5</accession>
<reference evidence="1" key="2">
    <citation type="journal article" date="2024" name="Plant">
        <title>Genomic evolution and insights into agronomic trait innovations of Sesamum species.</title>
        <authorList>
            <person name="Miao H."/>
            <person name="Wang L."/>
            <person name="Qu L."/>
            <person name="Liu H."/>
            <person name="Sun Y."/>
            <person name="Le M."/>
            <person name="Wang Q."/>
            <person name="Wei S."/>
            <person name="Zheng Y."/>
            <person name="Lin W."/>
            <person name="Duan Y."/>
            <person name="Cao H."/>
            <person name="Xiong S."/>
            <person name="Wang X."/>
            <person name="Wei L."/>
            <person name="Li C."/>
            <person name="Ma Q."/>
            <person name="Ju M."/>
            <person name="Zhao R."/>
            <person name="Li G."/>
            <person name="Mu C."/>
            <person name="Tian Q."/>
            <person name="Mei H."/>
            <person name="Zhang T."/>
            <person name="Gao T."/>
            <person name="Zhang H."/>
        </authorList>
    </citation>
    <scope>NUCLEOTIDE SEQUENCE</scope>
    <source>
        <strain evidence="1">G02</strain>
    </source>
</reference>